<dbReference type="GeneID" id="26643758"/>
<name>F8SJ73_BPPA3</name>
<organism evidence="1 2">
    <name type="scientific">Pseudomonas phage PhiPA3</name>
    <name type="common">Pseudomonas aeruginosa phage PhiPA3</name>
    <dbReference type="NCBI Taxonomy" id="998086"/>
    <lineage>
        <taxon>Viruses</taxon>
        <taxon>Duplodnaviria</taxon>
        <taxon>Heunggongvirae</taxon>
        <taxon>Uroviricota</taxon>
        <taxon>Caudoviricetes</taxon>
        <taxon>Chimalliviridae</taxon>
        <taxon>Miltoncavirus</taxon>
        <taxon>Miltoncavirus PhiPA3</taxon>
    </lineage>
</organism>
<dbReference type="RefSeq" id="YP_009217309.1">
    <property type="nucleotide sequence ID" value="NC_028999.1"/>
</dbReference>
<evidence type="ECO:0000313" key="1">
    <source>
        <dbReference type="EMBL" id="AEH03653.1"/>
    </source>
</evidence>
<proteinExistence type="predicted"/>
<organismHost>
    <name type="scientific">Pseudomonas aeruginosa</name>
    <dbReference type="NCBI Taxonomy" id="287"/>
</organismHost>
<accession>F8SJ73</accession>
<evidence type="ECO:0000313" key="2">
    <source>
        <dbReference type="Proteomes" id="UP000008388"/>
    </source>
</evidence>
<protein>
    <submittedName>
        <fullName evidence="1">Uncharacterized protein 230</fullName>
    </submittedName>
</protein>
<sequence length="173" mass="19863">MNQRHFGGHMPLTCTKVPEIDQFVTEGKHIGYFGKEDNITDLPSVIGDWNIRAIYDRVNPTTGYIVAVPSNTRTRVIYNTGRANWLQSLGYTSKQADLYIRASTIVNGRWDHRVAEFVLKHFHMDDYVIEEVIQSDRPKKVCQENNINTKLSARKILTACQILYNMRFTLVGA</sequence>
<dbReference type="Proteomes" id="UP000008388">
    <property type="component" value="Segment"/>
</dbReference>
<dbReference type="EMBL" id="HQ630627">
    <property type="protein sequence ID" value="AEH03653.1"/>
    <property type="molecule type" value="Genomic_DNA"/>
</dbReference>
<keyword evidence="2" id="KW-1185">Reference proteome</keyword>
<dbReference type="KEGG" id="vg:26643758"/>
<dbReference type="OrthoDB" id="22874at10239"/>
<reference evidence="1 2" key="1">
    <citation type="journal article" date="2011" name="Microbiology">
        <title>The Pseudomonas aeruginosa generalized transducing phage phiPA3 is a new member of the phiKZ-like group of 'jumbo' phages, and infects model laboratory strains and clinical isolates from cystic fibrosis patients.</title>
        <authorList>
            <person name="Monson R."/>
            <person name="Foulds I."/>
            <person name="Foweraker J."/>
            <person name="Welch M."/>
            <person name="Salmond G.P."/>
        </authorList>
    </citation>
    <scope>NUCLEOTIDE SEQUENCE [LARGE SCALE GENOMIC DNA]</scope>
</reference>
<gene>
    <name evidence="1" type="primary">230</name>
</gene>